<keyword evidence="1" id="KW-0732">Signal</keyword>
<evidence type="ECO:0008006" key="6">
    <source>
        <dbReference type="Google" id="ProtNLM"/>
    </source>
</evidence>
<evidence type="ECO:0000259" key="3">
    <source>
        <dbReference type="Pfam" id="PF20943"/>
    </source>
</evidence>
<dbReference type="InterPro" id="IPR031979">
    <property type="entry name" value="DUF4785_N"/>
</dbReference>
<sequence>MRTLKITALAAALAFACSAQAQTFELQRSAGDLVPQTLSVAKAAAVGASEPQPLHFAWALEADAKLTPAEPYRADSREFWTLLDASQVKAGWGFTPTADGALVRISLQGASKAGALSSGDLQLRVDGEPREAAAVIQHQASDVELKATGAQFSEGTLVFQLADGLAGRRIEVALPKARGGALLHVLEPKSTLSMQLSADRVLAAAGSEIRLDAGFLDAGKALAADRIAGLITAPDGRSFDLEFSIDKTGRASARFVLPADAGGGLEPWEVHAFGATGKGRVLRDARTAVMVGVPSARLVGSVDVEQDKGALRFVLPVETAAAGRFEVRGTLFGTDADGQLRPMAIAHAADLLPAGQGRLELRFPADVRNPKLGAPYALRDLSLSDQTRLSLNEQRQEALRLAVLP</sequence>
<dbReference type="RefSeq" id="WP_091238789.1">
    <property type="nucleotide sequence ID" value="NZ_FNAG01000001.1"/>
</dbReference>
<name>A0A1G6SS25_9GAMM</name>
<reference evidence="4 5" key="1">
    <citation type="submission" date="2016-10" db="EMBL/GenBank/DDBJ databases">
        <authorList>
            <person name="de Groot N.N."/>
        </authorList>
    </citation>
    <scope>NUCLEOTIDE SEQUENCE [LARGE SCALE GENOMIC DNA]</scope>
    <source>
        <strain evidence="4 5">DSM 16957</strain>
    </source>
</reference>
<feature type="signal peptide" evidence="1">
    <location>
        <begin position="1"/>
        <end position="21"/>
    </location>
</feature>
<dbReference type="OrthoDB" id="5935982at2"/>
<dbReference type="InterPro" id="IPR048295">
    <property type="entry name" value="DUF4785_C"/>
</dbReference>
<dbReference type="EMBL" id="FNAG01000001">
    <property type="protein sequence ID" value="SDD19740.1"/>
    <property type="molecule type" value="Genomic_DNA"/>
</dbReference>
<organism evidence="4 5">
    <name type="scientific">Aquimonas voraii</name>
    <dbReference type="NCBI Taxonomy" id="265719"/>
    <lineage>
        <taxon>Bacteria</taxon>
        <taxon>Pseudomonadati</taxon>
        <taxon>Pseudomonadota</taxon>
        <taxon>Gammaproteobacteria</taxon>
        <taxon>Lysobacterales</taxon>
        <taxon>Lysobacteraceae</taxon>
        <taxon>Aquimonas</taxon>
    </lineage>
</organism>
<feature type="domain" description="DUF4785" evidence="2">
    <location>
        <begin position="49"/>
        <end position="187"/>
    </location>
</feature>
<accession>A0A1G6SS25</accession>
<feature type="chain" id="PRO_5011540099" description="DUF4785 domain-containing protein" evidence="1">
    <location>
        <begin position="22"/>
        <end position="405"/>
    </location>
</feature>
<feature type="domain" description="DUF4785" evidence="3">
    <location>
        <begin position="295"/>
        <end position="401"/>
    </location>
</feature>
<dbReference type="AlphaFoldDB" id="A0A1G6SS25"/>
<dbReference type="Pfam" id="PF16024">
    <property type="entry name" value="DUF4785_1st"/>
    <property type="match status" value="1"/>
</dbReference>
<protein>
    <recommendedName>
        <fullName evidence="6">DUF4785 domain-containing protein</fullName>
    </recommendedName>
</protein>
<evidence type="ECO:0000313" key="4">
    <source>
        <dbReference type="EMBL" id="SDD19740.1"/>
    </source>
</evidence>
<evidence type="ECO:0000313" key="5">
    <source>
        <dbReference type="Proteomes" id="UP000199603"/>
    </source>
</evidence>
<dbReference type="Gene3D" id="2.60.40.3870">
    <property type="entry name" value="Uncharacterised protein PF16024, DUF4785"/>
    <property type="match status" value="1"/>
</dbReference>
<dbReference type="Proteomes" id="UP000199603">
    <property type="component" value="Unassembled WGS sequence"/>
</dbReference>
<dbReference type="Gene3D" id="2.60.120.1370">
    <property type="match status" value="1"/>
</dbReference>
<keyword evidence="5" id="KW-1185">Reference proteome</keyword>
<evidence type="ECO:0000256" key="1">
    <source>
        <dbReference type="SAM" id="SignalP"/>
    </source>
</evidence>
<gene>
    <name evidence="4" type="ORF">SAMN04488509_101666</name>
</gene>
<dbReference type="PROSITE" id="PS51257">
    <property type="entry name" value="PROKAR_LIPOPROTEIN"/>
    <property type="match status" value="1"/>
</dbReference>
<proteinExistence type="predicted"/>
<evidence type="ECO:0000259" key="2">
    <source>
        <dbReference type="Pfam" id="PF16024"/>
    </source>
</evidence>
<dbReference type="Pfam" id="PF20943">
    <property type="entry name" value="DUF4785_3rd"/>
    <property type="match status" value="1"/>
</dbReference>